<keyword evidence="6" id="KW-1185">Reference proteome</keyword>
<evidence type="ECO:0000313" key="6">
    <source>
        <dbReference type="Proteomes" id="UP000054937"/>
    </source>
</evidence>
<dbReference type="EMBL" id="LDAU01000105">
    <property type="protein sequence ID" value="KRX05614.1"/>
    <property type="molecule type" value="Genomic_DNA"/>
</dbReference>
<evidence type="ECO:0000256" key="4">
    <source>
        <dbReference type="ARBA" id="ARBA00046271"/>
    </source>
</evidence>
<sequence>MSSKQLNLAMLTKVIGILNKTDGRDKLGKAIQNLCKYLNWYYSTNNKDLADRMIGLSNGMRDARKLFRLFKSMNEIEKLIQLSQTDSPDVVKKALDVLARAFFAGYWFFDNLVILITVKFLKSNKEKATQTSNTFWFFGILFTQIQALYQINQNMQSLVQLKIEASKGNGQGEEIQKKIENLKQNNITQFLKIVQCTGDILAAGTGSKIFERLVGKTPNSGTIGLGGLVSALIAGYQMF</sequence>
<dbReference type="PANTHER" id="PTHR12652">
    <property type="entry name" value="PEROXISOMAL BIOGENESIS FACTOR 11"/>
    <property type="match status" value="1"/>
</dbReference>
<proteinExistence type="predicted"/>
<dbReference type="PANTHER" id="PTHR12652:SF50">
    <property type="entry name" value="PEROXIN 11"/>
    <property type="match status" value="1"/>
</dbReference>
<name>A0A0V0QTN1_PSEPJ</name>
<dbReference type="InterPro" id="IPR008733">
    <property type="entry name" value="PEX11"/>
</dbReference>
<evidence type="ECO:0000256" key="3">
    <source>
        <dbReference type="ARBA" id="ARBA00023140"/>
    </source>
</evidence>
<keyword evidence="3" id="KW-0576">Peroxisome</keyword>
<evidence type="ECO:0000256" key="1">
    <source>
        <dbReference type="ARBA" id="ARBA00022593"/>
    </source>
</evidence>
<gene>
    <name evidence="5" type="ORF">PPERSA_09754</name>
</gene>
<dbReference type="Proteomes" id="UP000054937">
    <property type="component" value="Unassembled WGS sequence"/>
</dbReference>
<dbReference type="AlphaFoldDB" id="A0A0V0QTN1"/>
<accession>A0A0V0QTN1</accession>
<dbReference type="OMA" id="CYWVLDN"/>
<dbReference type="Pfam" id="PF05648">
    <property type="entry name" value="PEX11"/>
    <property type="match status" value="1"/>
</dbReference>
<dbReference type="InParanoid" id="A0A0V0QTN1"/>
<evidence type="ECO:0000313" key="5">
    <source>
        <dbReference type="EMBL" id="KRX05614.1"/>
    </source>
</evidence>
<dbReference type="GO" id="GO:0016559">
    <property type="term" value="P:peroxisome fission"/>
    <property type="evidence" value="ECO:0007669"/>
    <property type="project" value="InterPro"/>
</dbReference>
<dbReference type="GO" id="GO:0005778">
    <property type="term" value="C:peroxisomal membrane"/>
    <property type="evidence" value="ECO:0007669"/>
    <property type="project" value="UniProtKB-SubCell"/>
</dbReference>
<evidence type="ECO:0000256" key="2">
    <source>
        <dbReference type="ARBA" id="ARBA00023136"/>
    </source>
</evidence>
<evidence type="ECO:0008006" key="7">
    <source>
        <dbReference type="Google" id="ProtNLM"/>
    </source>
</evidence>
<keyword evidence="1" id="KW-0962">Peroxisome biogenesis</keyword>
<comment type="caution">
    <text evidence="5">The sequence shown here is derived from an EMBL/GenBank/DDBJ whole genome shotgun (WGS) entry which is preliminary data.</text>
</comment>
<dbReference type="OrthoDB" id="411017at2759"/>
<protein>
    <recommendedName>
        <fullName evidence="7">Peroxisomal biogenesis factor 11</fullName>
    </recommendedName>
</protein>
<keyword evidence="2" id="KW-0472">Membrane</keyword>
<reference evidence="5 6" key="1">
    <citation type="journal article" date="2015" name="Sci. Rep.">
        <title>Genome of the facultative scuticociliatosis pathogen Pseudocohnilembus persalinus provides insight into its virulence through horizontal gene transfer.</title>
        <authorList>
            <person name="Xiong J."/>
            <person name="Wang G."/>
            <person name="Cheng J."/>
            <person name="Tian M."/>
            <person name="Pan X."/>
            <person name="Warren A."/>
            <person name="Jiang C."/>
            <person name="Yuan D."/>
            <person name="Miao W."/>
        </authorList>
    </citation>
    <scope>NUCLEOTIDE SEQUENCE [LARGE SCALE GENOMIC DNA]</scope>
    <source>
        <strain evidence="5">36N120E</strain>
    </source>
</reference>
<comment type="subcellular location">
    <subcellularLocation>
        <location evidence="4">Peroxisome membrane</location>
    </subcellularLocation>
</comment>
<organism evidence="5 6">
    <name type="scientific">Pseudocohnilembus persalinus</name>
    <name type="common">Ciliate</name>
    <dbReference type="NCBI Taxonomy" id="266149"/>
    <lineage>
        <taxon>Eukaryota</taxon>
        <taxon>Sar</taxon>
        <taxon>Alveolata</taxon>
        <taxon>Ciliophora</taxon>
        <taxon>Intramacronucleata</taxon>
        <taxon>Oligohymenophorea</taxon>
        <taxon>Scuticociliatia</taxon>
        <taxon>Philasterida</taxon>
        <taxon>Pseudocohnilembidae</taxon>
        <taxon>Pseudocohnilembus</taxon>
    </lineage>
</organism>